<dbReference type="Gene3D" id="2.40.50.40">
    <property type="match status" value="2"/>
</dbReference>
<dbReference type="PROSITE" id="PS50013">
    <property type="entry name" value="CHROMO_2"/>
    <property type="match status" value="1"/>
</dbReference>
<dbReference type="InterPro" id="IPR000953">
    <property type="entry name" value="Chromo/chromo_shadow_dom"/>
</dbReference>
<dbReference type="GeneID" id="103522146"/>
<keyword evidence="2" id="KW-0067">ATP-binding</keyword>
<dbReference type="Gene3D" id="3.40.50.300">
    <property type="entry name" value="P-loop containing nucleotide triphosphate hydrolases"/>
    <property type="match status" value="1"/>
</dbReference>
<dbReference type="PANTHER" id="PTHR45623:SF14">
    <property type="entry name" value="CHROMODOMAIN-HELICASE-DNA-BINDING PROTEIN 1"/>
    <property type="match status" value="1"/>
</dbReference>
<dbReference type="GO" id="GO:0034728">
    <property type="term" value="P:nucleosome organization"/>
    <property type="evidence" value="ECO:0007669"/>
    <property type="project" value="TreeGrafter"/>
</dbReference>
<evidence type="ECO:0000256" key="3">
    <source>
        <dbReference type="ARBA" id="ARBA00023242"/>
    </source>
</evidence>
<dbReference type="InterPro" id="IPR027417">
    <property type="entry name" value="P-loop_NTPase"/>
</dbReference>
<evidence type="ECO:0000313" key="5">
    <source>
        <dbReference type="Proteomes" id="UP000079169"/>
    </source>
</evidence>
<accession>A0A1S3DNS8</accession>
<dbReference type="GO" id="GO:0005524">
    <property type="term" value="F:ATP binding"/>
    <property type="evidence" value="ECO:0007669"/>
    <property type="project" value="UniProtKB-KW"/>
</dbReference>
<name>A0A1S3DNS8_DIACI</name>
<protein>
    <submittedName>
        <fullName evidence="6">Chromodomain-helicase-DNA-binding protein 1-like</fullName>
    </submittedName>
</protein>
<feature type="non-terminal residue" evidence="6">
    <location>
        <position position="1"/>
    </location>
</feature>
<dbReference type="SUPFAM" id="SSF54160">
    <property type="entry name" value="Chromo domain-like"/>
    <property type="match status" value="1"/>
</dbReference>
<dbReference type="Pfam" id="PF00176">
    <property type="entry name" value="SNF2-rel_dom"/>
    <property type="match status" value="1"/>
</dbReference>
<dbReference type="Proteomes" id="UP000079169">
    <property type="component" value="Unplaced"/>
</dbReference>
<dbReference type="KEGG" id="dci:103522146"/>
<dbReference type="AlphaFoldDB" id="A0A1S3DNS8"/>
<feature type="domain" description="Chromo" evidence="4">
    <location>
        <begin position="47"/>
        <end position="104"/>
    </location>
</feature>
<feature type="non-terminal residue" evidence="6">
    <location>
        <position position="216"/>
    </location>
</feature>
<dbReference type="InterPro" id="IPR016197">
    <property type="entry name" value="Chromo-like_dom_sf"/>
</dbReference>
<keyword evidence="1" id="KW-0547">Nucleotide-binding</keyword>
<dbReference type="RefSeq" id="XP_008485471.1">
    <property type="nucleotide sequence ID" value="XM_008487249.1"/>
</dbReference>
<evidence type="ECO:0000313" key="6">
    <source>
        <dbReference type="RefSeq" id="XP_008485471.1"/>
    </source>
</evidence>
<organism evidence="5 6">
    <name type="scientific">Diaphorina citri</name>
    <name type="common">Asian citrus psyllid</name>
    <dbReference type="NCBI Taxonomy" id="121845"/>
    <lineage>
        <taxon>Eukaryota</taxon>
        <taxon>Metazoa</taxon>
        <taxon>Ecdysozoa</taxon>
        <taxon>Arthropoda</taxon>
        <taxon>Hexapoda</taxon>
        <taxon>Insecta</taxon>
        <taxon>Pterygota</taxon>
        <taxon>Neoptera</taxon>
        <taxon>Paraneoptera</taxon>
        <taxon>Hemiptera</taxon>
        <taxon>Sternorrhyncha</taxon>
        <taxon>Psylloidea</taxon>
        <taxon>Psyllidae</taxon>
        <taxon>Diaphorininae</taxon>
        <taxon>Diaphorina</taxon>
    </lineage>
</organism>
<dbReference type="InterPro" id="IPR000330">
    <property type="entry name" value="SNF2_N"/>
</dbReference>
<reference evidence="6" key="1">
    <citation type="submission" date="2025-08" db="UniProtKB">
        <authorList>
            <consortium name="RefSeq"/>
        </authorList>
    </citation>
    <scope>IDENTIFICATION</scope>
</reference>
<gene>
    <name evidence="6" type="primary">LOC103522146</name>
</gene>
<evidence type="ECO:0000259" key="4">
    <source>
        <dbReference type="PROSITE" id="PS50013"/>
    </source>
</evidence>
<dbReference type="GO" id="GO:0005634">
    <property type="term" value="C:nucleus"/>
    <property type="evidence" value="ECO:0007669"/>
    <property type="project" value="TreeGrafter"/>
</dbReference>
<keyword evidence="5" id="KW-1185">Reference proteome</keyword>
<proteinExistence type="predicted"/>
<dbReference type="GO" id="GO:0000785">
    <property type="term" value="C:chromatin"/>
    <property type="evidence" value="ECO:0007669"/>
    <property type="project" value="TreeGrafter"/>
</dbReference>
<sequence length="216" mass="25641">VKGLKKLENFKKKEDELAFWRQHTTPEDVEYFECQLELQQELMKSYNHVERIILVGSITTAYYIEEHGDANADCDINDKEGTEEQFLIKWKGWSHIHNTFDSWEDFEKEHDNAANKGYTKLHKQLEPFILRRVKKDVEKSLPAKVEQILRVEMTGLQKQYYKWILTKNYSALKKGNKGSTTTFLNIMIELKKCCNHAFLTKRDESEPNRNTEDYLK</sequence>
<evidence type="ECO:0000256" key="2">
    <source>
        <dbReference type="ARBA" id="ARBA00022840"/>
    </source>
</evidence>
<dbReference type="GO" id="GO:0042393">
    <property type="term" value="F:histone binding"/>
    <property type="evidence" value="ECO:0007669"/>
    <property type="project" value="TreeGrafter"/>
</dbReference>
<keyword evidence="3" id="KW-0539">Nucleus</keyword>
<dbReference type="STRING" id="121845.A0A1S3DNS8"/>
<dbReference type="GO" id="GO:0003682">
    <property type="term" value="F:chromatin binding"/>
    <property type="evidence" value="ECO:0007669"/>
    <property type="project" value="TreeGrafter"/>
</dbReference>
<dbReference type="PANTHER" id="PTHR45623">
    <property type="entry name" value="CHROMODOMAIN-HELICASE-DNA-BINDING PROTEIN 3-RELATED-RELATED"/>
    <property type="match status" value="1"/>
</dbReference>
<dbReference type="PaxDb" id="121845-A0A1S3DNS8"/>
<dbReference type="GO" id="GO:0016887">
    <property type="term" value="F:ATP hydrolysis activity"/>
    <property type="evidence" value="ECO:0007669"/>
    <property type="project" value="TreeGrafter"/>
</dbReference>
<evidence type="ECO:0000256" key="1">
    <source>
        <dbReference type="ARBA" id="ARBA00022741"/>
    </source>
</evidence>
<dbReference type="GO" id="GO:0140658">
    <property type="term" value="F:ATP-dependent chromatin remodeler activity"/>
    <property type="evidence" value="ECO:0007669"/>
    <property type="project" value="TreeGrafter"/>
</dbReference>
<dbReference type="GO" id="GO:0003677">
    <property type="term" value="F:DNA binding"/>
    <property type="evidence" value="ECO:0007669"/>
    <property type="project" value="TreeGrafter"/>
</dbReference>
<dbReference type="SUPFAM" id="SSF52540">
    <property type="entry name" value="P-loop containing nucleoside triphosphate hydrolases"/>
    <property type="match status" value="1"/>
</dbReference>